<keyword evidence="2 10" id="KW-0547">Nucleotide-binding</keyword>
<keyword evidence="7 10" id="KW-0067">ATP-binding</keyword>
<evidence type="ECO:0000256" key="1">
    <source>
        <dbReference type="ARBA" id="ARBA00022722"/>
    </source>
</evidence>
<dbReference type="InterPro" id="IPR049035">
    <property type="entry name" value="ADDB_N"/>
</dbReference>
<keyword evidence="4 10" id="KW-0378">Hydrolase</keyword>
<dbReference type="EMBL" id="BMJN01000019">
    <property type="protein sequence ID" value="GGE32483.1"/>
    <property type="molecule type" value="Genomic_DNA"/>
</dbReference>
<evidence type="ECO:0000259" key="12">
    <source>
        <dbReference type="Pfam" id="PF21445"/>
    </source>
</evidence>
<dbReference type="Gene3D" id="3.90.320.10">
    <property type="match status" value="1"/>
</dbReference>
<dbReference type="GO" id="GO:0016817">
    <property type="term" value="F:hydrolase activity, acting on acid anhydrides"/>
    <property type="evidence" value="ECO:0007669"/>
    <property type="project" value="InterPro"/>
</dbReference>
<dbReference type="PANTHER" id="PTHR30591">
    <property type="entry name" value="RECBCD ENZYME SUBUNIT RECC"/>
    <property type="match status" value="1"/>
</dbReference>
<dbReference type="Proteomes" id="UP000660801">
    <property type="component" value="Unassembled WGS sequence"/>
</dbReference>
<dbReference type="Pfam" id="PF12705">
    <property type="entry name" value="PDDEXK_1"/>
    <property type="match status" value="1"/>
</dbReference>
<evidence type="ECO:0000256" key="8">
    <source>
        <dbReference type="ARBA" id="ARBA00023125"/>
    </source>
</evidence>
<dbReference type="EC" id="3.1.-.-" evidence="10"/>
<dbReference type="GO" id="GO:0008409">
    <property type="term" value="F:5'-3' exonuclease activity"/>
    <property type="evidence" value="ECO:0007669"/>
    <property type="project" value="UniProtKB-UniRule"/>
</dbReference>
<evidence type="ECO:0000256" key="3">
    <source>
        <dbReference type="ARBA" id="ARBA00022763"/>
    </source>
</evidence>
<evidence type="ECO:0000256" key="6">
    <source>
        <dbReference type="ARBA" id="ARBA00022839"/>
    </source>
</evidence>
<evidence type="ECO:0000313" key="14">
    <source>
        <dbReference type="Proteomes" id="UP000660801"/>
    </source>
</evidence>
<dbReference type="OrthoDB" id="9758506at2"/>
<keyword evidence="1 10" id="KW-0540">Nuclease</keyword>
<evidence type="ECO:0000256" key="5">
    <source>
        <dbReference type="ARBA" id="ARBA00022806"/>
    </source>
</evidence>
<name>A0A917EEM3_9STRE</name>
<gene>
    <name evidence="10 13" type="primary">rexB</name>
    <name evidence="13" type="ORF">GCM10011510_12240</name>
</gene>
<dbReference type="InterPro" id="IPR038726">
    <property type="entry name" value="PDDEXK_AddAB-type"/>
</dbReference>
<comment type="miscellaneous">
    <text evidence="10">Despite having helicase-like domains, this subunit does not have helicase activity.</text>
</comment>
<keyword evidence="14" id="KW-1185">Reference proteome</keyword>
<dbReference type="SUPFAM" id="SSF52980">
    <property type="entry name" value="Restriction endonuclease-like"/>
    <property type="match status" value="1"/>
</dbReference>
<dbReference type="GO" id="GO:0000724">
    <property type="term" value="P:double-strand break repair via homologous recombination"/>
    <property type="evidence" value="ECO:0007669"/>
    <property type="project" value="UniProtKB-UniRule"/>
</dbReference>
<comment type="subunit">
    <text evidence="10">Heterodimer of AddA and RexB.</text>
</comment>
<dbReference type="PANTHER" id="PTHR30591:SF1">
    <property type="entry name" value="RECBCD ENZYME SUBUNIT RECC"/>
    <property type="match status" value="1"/>
</dbReference>
<dbReference type="InterPro" id="IPR011335">
    <property type="entry name" value="Restrct_endonuc-II-like"/>
</dbReference>
<dbReference type="HAMAP" id="MF_01453">
    <property type="entry name" value="AddB_type2"/>
    <property type="match status" value="1"/>
</dbReference>
<dbReference type="GO" id="GO:0003690">
    <property type="term" value="F:double-stranded DNA binding"/>
    <property type="evidence" value="ECO:0007669"/>
    <property type="project" value="UniProtKB-UniRule"/>
</dbReference>
<keyword evidence="5 10" id="KW-0347">Helicase</keyword>
<proteinExistence type="inferred from homology"/>
<feature type="domain" description="PD-(D/E)XK endonuclease-like" evidence="11">
    <location>
        <begin position="744"/>
        <end position="1028"/>
    </location>
</feature>
<keyword evidence="9 10" id="KW-0234">DNA repair</keyword>
<dbReference type="Gene3D" id="3.40.50.300">
    <property type="entry name" value="P-loop containing nucleotide triphosphate hydrolases"/>
    <property type="match status" value="3"/>
</dbReference>
<feature type="domain" description="ATP-dependent helicase/deoxyribonuclease subunit B N-terminal" evidence="12">
    <location>
        <begin position="24"/>
        <end position="253"/>
    </location>
</feature>
<dbReference type="Pfam" id="PF21445">
    <property type="entry name" value="ADDB_N"/>
    <property type="match status" value="1"/>
</dbReference>
<comment type="caution">
    <text evidence="10">Lacks conserved residue(s) required for the propagation of feature annotation.</text>
</comment>
<keyword evidence="6 10" id="KW-0269">Exonuclease</keyword>
<dbReference type="RefSeq" id="WP_068992154.1">
    <property type="nucleotide sequence ID" value="NZ_BMJN01000019.1"/>
</dbReference>
<keyword evidence="3 10" id="KW-0227">DNA damage</keyword>
<dbReference type="AlphaFoldDB" id="A0A917EEM3"/>
<keyword evidence="8 10" id="KW-0238">DNA-binding</keyword>
<dbReference type="SUPFAM" id="SSF52540">
    <property type="entry name" value="P-loop containing nucleoside triphosphate hydrolases"/>
    <property type="match status" value="1"/>
</dbReference>
<evidence type="ECO:0000313" key="13">
    <source>
        <dbReference type="EMBL" id="GGE32483.1"/>
    </source>
</evidence>
<comment type="similarity">
    <text evidence="10">Belongs to the helicase family. AddB/RexB type 2 subfamily.</text>
</comment>
<protein>
    <recommendedName>
        <fullName evidence="10">ATP-dependent helicase/deoxyribonuclease subunit B</fullName>
        <ecNumber evidence="10">3.1.-.-</ecNumber>
    </recommendedName>
    <alternativeName>
        <fullName evidence="10">ATP-dependent helicase/nuclease subunit RexB</fullName>
    </alternativeName>
</protein>
<dbReference type="GO" id="GO:0005524">
    <property type="term" value="F:ATP binding"/>
    <property type="evidence" value="ECO:0007669"/>
    <property type="project" value="UniProtKB-UniRule"/>
</dbReference>
<dbReference type="InterPro" id="IPR027417">
    <property type="entry name" value="P-loop_NTPase"/>
</dbReference>
<evidence type="ECO:0000259" key="11">
    <source>
        <dbReference type="Pfam" id="PF12705"/>
    </source>
</evidence>
<reference evidence="13" key="2">
    <citation type="submission" date="2020-09" db="EMBL/GenBank/DDBJ databases">
        <authorList>
            <person name="Sun Q."/>
            <person name="Zhou Y."/>
        </authorList>
    </citation>
    <scope>NUCLEOTIDE SEQUENCE</scope>
    <source>
        <strain evidence="13">CGMCC 1.15533</strain>
    </source>
</reference>
<evidence type="ECO:0000256" key="4">
    <source>
        <dbReference type="ARBA" id="ARBA00022801"/>
    </source>
</evidence>
<comment type="caution">
    <text evidence="13">The sequence shown here is derived from an EMBL/GenBank/DDBJ whole genome shotgun (WGS) entry which is preliminary data.</text>
</comment>
<dbReference type="InterPro" id="IPR014141">
    <property type="entry name" value="DNA_helicase_suRexB"/>
</dbReference>
<reference evidence="13" key="1">
    <citation type="journal article" date="2014" name="Int. J. Syst. Evol. Microbiol.">
        <title>Complete genome sequence of Corynebacterium casei LMG S-19264T (=DSM 44701T), isolated from a smear-ripened cheese.</title>
        <authorList>
            <consortium name="US DOE Joint Genome Institute (JGI-PGF)"/>
            <person name="Walter F."/>
            <person name="Albersmeier A."/>
            <person name="Kalinowski J."/>
            <person name="Ruckert C."/>
        </authorList>
    </citation>
    <scope>NUCLEOTIDE SEQUENCE</scope>
    <source>
        <strain evidence="13">CGMCC 1.15533</strain>
    </source>
</reference>
<organism evidence="13 14">
    <name type="scientific">Streptococcus himalayensis</name>
    <dbReference type="NCBI Taxonomy" id="1888195"/>
    <lineage>
        <taxon>Bacteria</taxon>
        <taxon>Bacillati</taxon>
        <taxon>Bacillota</taxon>
        <taxon>Bacilli</taxon>
        <taxon>Lactobacillales</taxon>
        <taxon>Streptococcaceae</taxon>
        <taxon>Streptococcus</taxon>
    </lineage>
</organism>
<evidence type="ECO:0000256" key="2">
    <source>
        <dbReference type="ARBA" id="ARBA00022741"/>
    </source>
</evidence>
<evidence type="ECO:0000256" key="9">
    <source>
        <dbReference type="ARBA" id="ARBA00023204"/>
    </source>
</evidence>
<sequence>MKLYYTDIRHPLTQMLAEKAYALAKSGKRVFYIAPNSLSFEKERAVLEYLPQKASFAITITRFAQMARYFTLNEPEYKEPLDDVGLGMLFYRTLSLIPDKDLRVYARFKQDAGFIQQLVDLYHELQDAHMSFADLESLEEPEKRADLLKIFTEVTHLLNQGQFASGSKLLRFAEQLETGQFDQELTQLAVVVDGFTRFSAEEAYLISLLHKRGAEVIIGTFASQKAYVSNFSEGNVYQASLDFLRTLAEEFETKPEYLPYEKKEDSFEKLARLFESRYDFSQLDLEWTEEDKQAVHIWSCLSQKEELEYVAKSIRQKLHVGARYKEIRVLLGDVSAYQLQLKTIFDAYQIPFYLGRAESMAHHPLVQFVESLARLKTYHFRAEDLLNLLKTGLYGQFSQQDLDDFEQYVRFLNLNGLAAFRREFTINHHHKFNLNHLNRLREQIVEPLADLLLSRSKTSQGILKKFQTFAVSSHLMENFKAMGTGFSLQEEERAEEVWKAFSHVLEQFALVFAQEKVGMDDFLQLLESGILLSNYRTIPARVDVVTVQSYDLIEPLSSKYVYAIGLTQENFPKIAQNASLLSDEDRAKLNEETEDLAELIIARKENMKKNRFVAFSLLNAAKEELYLSTPQVLNETEGNMSPYLKDLVEQPIGLPIEKKQVRASSEDIGTYRGLLSRVIALYQGEIEEEWTESEQTFWSVAVRVLRKKLEHQGIEIPALAPAAKSSPLSLETLEILYPKDRPFSLSTSALTEFYRHEYAYFLKYVLRLEETIRLTPDSRSHGNFLHRIFEKVMAENTSEHFDKRLQEAMRETSQETEFASLYTEPQAAFTRAILLETAQVTGQVLRENPVIRPIGEETIFGKGEKTFLTLSDGRELKVNGKVDRIDELLDGSLGVVDYKSGNVSFQYQKFFNGLNSQLPTYLSALTQEEWATNLENIFGAMYLQMINPVVALKDTKEEGEALATALKNLEYKGLFLKDHAALLGTFYQKKKEHLLTKEELEVLLAYNRLLYRRAAEQILTGVFAINPFTEDGRSIDSFVEQYKAITGFEANLHLGQARKLVKLNPADYEKRPMGDTLRQAWIEKMREELDQ</sequence>
<evidence type="ECO:0000256" key="7">
    <source>
        <dbReference type="ARBA" id="ARBA00022840"/>
    </source>
</evidence>
<dbReference type="GO" id="GO:0004386">
    <property type="term" value="F:helicase activity"/>
    <property type="evidence" value="ECO:0007669"/>
    <property type="project" value="UniProtKB-KW"/>
</dbReference>
<comment type="cofactor">
    <cofactor evidence="10">
        <name>Mg(2+)</name>
        <dbReference type="ChEBI" id="CHEBI:18420"/>
    </cofactor>
</comment>
<dbReference type="InterPro" id="IPR011604">
    <property type="entry name" value="PDDEXK-like_dom_sf"/>
</dbReference>
<comment type="function">
    <text evidence="10">The heterodimer acts as both an ATP-dependent DNA helicase and an ATP-dependent, dual-direction single-stranded exonuclease. Recognizes the chi site generating a DNA molecule suitable for the initiation of homologous recombination. This subunit has 5' -&gt; 3' nuclease activity but not helicase activity.</text>
</comment>
<evidence type="ECO:0000256" key="10">
    <source>
        <dbReference type="HAMAP-Rule" id="MF_01453"/>
    </source>
</evidence>
<accession>A0A917EEM3</accession>
<dbReference type="NCBIfam" id="TIGR02774">
    <property type="entry name" value="rexB_recomb"/>
    <property type="match status" value="1"/>
</dbReference>